<evidence type="ECO:0000313" key="3">
    <source>
        <dbReference type="Proteomes" id="UP000320672"/>
    </source>
</evidence>
<feature type="transmembrane region" description="Helical" evidence="1">
    <location>
        <begin position="22"/>
        <end position="47"/>
    </location>
</feature>
<name>A0A517MBA1_9BACT</name>
<keyword evidence="1" id="KW-1133">Transmembrane helix</keyword>
<protein>
    <submittedName>
        <fullName evidence="2">Uncharacterized protein</fullName>
    </submittedName>
</protein>
<proteinExistence type="predicted"/>
<gene>
    <name evidence="2" type="ORF">FF011L_08960</name>
</gene>
<evidence type="ECO:0000256" key="1">
    <source>
        <dbReference type="SAM" id="Phobius"/>
    </source>
</evidence>
<organism evidence="2 3">
    <name type="scientific">Roseimaritima multifibrata</name>
    <dbReference type="NCBI Taxonomy" id="1930274"/>
    <lineage>
        <taxon>Bacteria</taxon>
        <taxon>Pseudomonadati</taxon>
        <taxon>Planctomycetota</taxon>
        <taxon>Planctomycetia</taxon>
        <taxon>Pirellulales</taxon>
        <taxon>Pirellulaceae</taxon>
        <taxon>Roseimaritima</taxon>
    </lineage>
</organism>
<keyword evidence="3" id="KW-1185">Reference proteome</keyword>
<accession>A0A517MBA1</accession>
<dbReference type="EMBL" id="CP036262">
    <property type="protein sequence ID" value="QDS92160.1"/>
    <property type="molecule type" value="Genomic_DNA"/>
</dbReference>
<dbReference type="AlphaFoldDB" id="A0A517MBA1"/>
<reference evidence="2 3" key="1">
    <citation type="submission" date="2019-02" db="EMBL/GenBank/DDBJ databases">
        <title>Deep-cultivation of Planctomycetes and their phenomic and genomic characterization uncovers novel biology.</title>
        <authorList>
            <person name="Wiegand S."/>
            <person name="Jogler M."/>
            <person name="Boedeker C."/>
            <person name="Pinto D."/>
            <person name="Vollmers J."/>
            <person name="Rivas-Marin E."/>
            <person name="Kohn T."/>
            <person name="Peeters S.H."/>
            <person name="Heuer A."/>
            <person name="Rast P."/>
            <person name="Oberbeckmann S."/>
            <person name="Bunk B."/>
            <person name="Jeske O."/>
            <person name="Meyerdierks A."/>
            <person name="Storesund J.E."/>
            <person name="Kallscheuer N."/>
            <person name="Luecker S."/>
            <person name="Lage O.M."/>
            <person name="Pohl T."/>
            <person name="Merkel B.J."/>
            <person name="Hornburger P."/>
            <person name="Mueller R.-W."/>
            <person name="Bruemmer F."/>
            <person name="Labrenz M."/>
            <person name="Spormann A.M."/>
            <person name="Op den Camp H."/>
            <person name="Overmann J."/>
            <person name="Amann R."/>
            <person name="Jetten M.S.M."/>
            <person name="Mascher T."/>
            <person name="Medema M.H."/>
            <person name="Devos D.P."/>
            <person name="Kaster A.-K."/>
            <person name="Ovreas L."/>
            <person name="Rohde M."/>
            <person name="Galperin M.Y."/>
            <person name="Jogler C."/>
        </authorList>
    </citation>
    <scope>NUCLEOTIDE SEQUENCE [LARGE SCALE GENOMIC DNA]</scope>
    <source>
        <strain evidence="2 3">FF011L</strain>
    </source>
</reference>
<dbReference type="KEGG" id="rml:FF011L_08960"/>
<dbReference type="RefSeq" id="WP_218933000.1">
    <property type="nucleotide sequence ID" value="NZ_CP036262.1"/>
</dbReference>
<sequence length="57" mass="6577">MQTAIIVAFNLSQWFNRTTNEVMYYFSGLSSTQWGILSACAVTFGFLCMRSNDLRKR</sequence>
<dbReference type="Proteomes" id="UP000320672">
    <property type="component" value="Chromosome"/>
</dbReference>
<keyword evidence="1" id="KW-0472">Membrane</keyword>
<evidence type="ECO:0000313" key="2">
    <source>
        <dbReference type="EMBL" id="QDS92160.1"/>
    </source>
</evidence>
<keyword evidence="1" id="KW-0812">Transmembrane</keyword>